<keyword evidence="9" id="KW-0032">Aminotransferase</keyword>
<dbReference type="RefSeq" id="WP_301191103.1">
    <property type="nucleotide sequence ID" value="NZ_JAPDPJ010000031.1"/>
</dbReference>
<dbReference type="CDD" id="cd00449">
    <property type="entry name" value="PLPDE_IV"/>
    <property type="match status" value="1"/>
</dbReference>
<dbReference type="InterPro" id="IPR050571">
    <property type="entry name" value="Class-IV_PLP-Dep_Aminotrnsfr"/>
</dbReference>
<dbReference type="GO" id="GO:0004084">
    <property type="term" value="F:branched-chain-amino-acid transaminase activity"/>
    <property type="evidence" value="ECO:0007669"/>
    <property type="project" value="UniProtKB-EC"/>
</dbReference>
<evidence type="ECO:0000256" key="5">
    <source>
        <dbReference type="ARBA" id="ARBA00013053"/>
    </source>
</evidence>
<comment type="catalytic activity">
    <reaction evidence="7">
        <text>L-isoleucine + 2-oxoglutarate = (S)-3-methyl-2-oxopentanoate + L-glutamate</text>
        <dbReference type="Rhea" id="RHEA:24801"/>
        <dbReference type="ChEBI" id="CHEBI:16810"/>
        <dbReference type="ChEBI" id="CHEBI:29985"/>
        <dbReference type="ChEBI" id="CHEBI:35146"/>
        <dbReference type="ChEBI" id="CHEBI:58045"/>
        <dbReference type="EC" id="2.6.1.42"/>
    </reaction>
</comment>
<sequence>MDSFVNYNGKIYAENIVPVSYKNRAFKYGDSFFETIRTNGQHPISFPLHYKRIRKAMISLKLDLASIPTEKELYDQIVKLIQKHKIFEACRVRIEFFRAGEGLYTPTENKANYLIEISKLGYQQYELNKKGLFVSVYTEMKKTYSPISFFKCGNALHYVLAALQKKEDHVDDCLLINDQDKVIEASSSNLFWIKNHIVYTASVFSGCVDGTMRQTVIDLIKQSKHLQLEECTGASTDDLLNADEIFITNAIQGIQWVVGFKERRYFNYQSKELVKQLNQSVF</sequence>
<dbReference type="PANTHER" id="PTHR42743:SF11">
    <property type="entry name" value="AMINODEOXYCHORISMATE LYASE"/>
    <property type="match status" value="1"/>
</dbReference>
<dbReference type="Pfam" id="PF01063">
    <property type="entry name" value="Aminotran_4"/>
    <property type="match status" value="1"/>
</dbReference>
<evidence type="ECO:0000256" key="8">
    <source>
        <dbReference type="ARBA" id="ARBA00049229"/>
    </source>
</evidence>
<accession>A0AAE3M5N5</accession>
<evidence type="ECO:0000313" key="10">
    <source>
        <dbReference type="Proteomes" id="UP001209229"/>
    </source>
</evidence>
<evidence type="ECO:0000256" key="7">
    <source>
        <dbReference type="ARBA" id="ARBA00048798"/>
    </source>
</evidence>
<keyword evidence="9" id="KW-0808">Transferase</keyword>
<evidence type="ECO:0000256" key="4">
    <source>
        <dbReference type="ARBA" id="ARBA00009320"/>
    </source>
</evidence>
<evidence type="ECO:0000256" key="2">
    <source>
        <dbReference type="ARBA" id="ARBA00004931"/>
    </source>
</evidence>
<comment type="pathway">
    <text evidence="1">Amino-acid biosynthesis; L-isoleucine biosynthesis; L-isoleucine from 2-oxobutanoate: step 4/4.</text>
</comment>
<keyword evidence="10" id="KW-1185">Reference proteome</keyword>
<dbReference type="InterPro" id="IPR001544">
    <property type="entry name" value="Aminotrans_IV"/>
</dbReference>
<dbReference type="Proteomes" id="UP001209229">
    <property type="component" value="Unassembled WGS sequence"/>
</dbReference>
<dbReference type="EMBL" id="JAPDPJ010000031">
    <property type="protein sequence ID" value="MCW3787538.1"/>
    <property type="molecule type" value="Genomic_DNA"/>
</dbReference>
<organism evidence="9 10">
    <name type="scientific">Plebeiibacterium sediminum</name>
    <dbReference type="NCBI Taxonomy" id="2992112"/>
    <lineage>
        <taxon>Bacteria</taxon>
        <taxon>Pseudomonadati</taxon>
        <taxon>Bacteroidota</taxon>
        <taxon>Bacteroidia</taxon>
        <taxon>Marinilabiliales</taxon>
        <taxon>Marinilabiliaceae</taxon>
        <taxon>Plebeiibacterium</taxon>
    </lineage>
</organism>
<proteinExistence type="inferred from homology"/>
<dbReference type="InterPro" id="IPR043132">
    <property type="entry name" value="BCAT-like_C"/>
</dbReference>
<dbReference type="Gene3D" id="3.30.470.10">
    <property type="match status" value="1"/>
</dbReference>
<evidence type="ECO:0000256" key="1">
    <source>
        <dbReference type="ARBA" id="ARBA00004824"/>
    </source>
</evidence>
<name>A0AAE3M5N5_9BACT</name>
<evidence type="ECO:0000313" key="9">
    <source>
        <dbReference type="EMBL" id="MCW3787538.1"/>
    </source>
</evidence>
<comment type="pathway">
    <text evidence="2">Amino-acid biosynthesis; L-valine biosynthesis; L-valine from pyruvate: step 4/4.</text>
</comment>
<evidence type="ECO:0000256" key="3">
    <source>
        <dbReference type="ARBA" id="ARBA00005072"/>
    </source>
</evidence>
<protein>
    <recommendedName>
        <fullName evidence="5">branched-chain-amino-acid transaminase</fullName>
        <ecNumber evidence="5">2.6.1.42</ecNumber>
    </recommendedName>
</protein>
<comment type="catalytic activity">
    <reaction evidence="6">
        <text>L-valine + 2-oxoglutarate = 3-methyl-2-oxobutanoate + L-glutamate</text>
        <dbReference type="Rhea" id="RHEA:24813"/>
        <dbReference type="ChEBI" id="CHEBI:11851"/>
        <dbReference type="ChEBI" id="CHEBI:16810"/>
        <dbReference type="ChEBI" id="CHEBI:29985"/>
        <dbReference type="ChEBI" id="CHEBI:57762"/>
        <dbReference type="EC" id="2.6.1.42"/>
    </reaction>
</comment>
<dbReference type="Gene3D" id="3.20.10.10">
    <property type="entry name" value="D-amino Acid Aminotransferase, subunit A, domain 2"/>
    <property type="match status" value="1"/>
</dbReference>
<dbReference type="PANTHER" id="PTHR42743">
    <property type="entry name" value="AMINO-ACID AMINOTRANSFERASE"/>
    <property type="match status" value="1"/>
</dbReference>
<gene>
    <name evidence="9" type="ORF">OM075_13775</name>
</gene>
<comment type="catalytic activity">
    <reaction evidence="8">
        <text>L-leucine + 2-oxoglutarate = 4-methyl-2-oxopentanoate + L-glutamate</text>
        <dbReference type="Rhea" id="RHEA:18321"/>
        <dbReference type="ChEBI" id="CHEBI:16810"/>
        <dbReference type="ChEBI" id="CHEBI:17865"/>
        <dbReference type="ChEBI" id="CHEBI:29985"/>
        <dbReference type="ChEBI" id="CHEBI:57427"/>
        <dbReference type="EC" id="2.6.1.42"/>
    </reaction>
</comment>
<dbReference type="GO" id="GO:0046394">
    <property type="term" value="P:carboxylic acid biosynthetic process"/>
    <property type="evidence" value="ECO:0007669"/>
    <property type="project" value="UniProtKB-ARBA"/>
</dbReference>
<dbReference type="AlphaFoldDB" id="A0AAE3M5N5"/>
<dbReference type="InterPro" id="IPR043131">
    <property type="entry name" value="BCAT-like_N"/>
</dbReference>
<dbReference type="SUPFAM" id="SSF56752">
    <property type="entry name" value="D-aminoacid aminotransferase-like PLP-dependent enzymes"/>
    <property type="match status" value="1"/>
</dbReference>
<comment type="caution">
    <text evidence="9">The sequence shown here is derived from an EMBL/GenBank/DDBJ whole genome shotgun (WGS) entry which is preliminary data.</text>
</comment>
<dbReference type="InterPro" id="IPR036038">
    <property type="entry name" value="Aminotransferase-like"/>
</dbReference>
<dbReference type="EC" id="2.6.1.42" evidence="5"/>
<reference evidence="9" key="1">
    <citation type="submission" date="2022-10" db="EMBL/GenBank/DDBJ databases">
        <authorList>
            <person name="Yu W.X."/>
        </authorList>
    </citation>
    <scope>NUCLEOTIDE SEQUENCE</scope>
    <source>
        <strain evidence="9">AAT</strain>
    </source>
</reference>
<evidence type="ECO:0000256" key="6">
    <source>
        <dbReference type="ARBA" id="ARBA00048212"/>
    </source>
</evidence>
<comment type="pathway">
    <text evidence="3">Amino-acid biosynthesis; L-leucine biosynthesis; L-leucine from 3-methyl-2-oxobutanoate: step 4/4.</text>
</comment>
<comment type="similarity">
    <text evidence="4">Belongs to the class-IV pyridoxal-phosphate-dependent aminotransferase family.</text>
</comment>